<dbReference type="PANTHER" id="PTHR43861">
    <property type="entry name" value="TRANS-ACONITATE 2-METHYLTRANSFERASE-RELATED"/>
    <property type="match status" value="1"/>
</dbReference>
<dbReference type="Proteomes" id="UP000621436">
    <property type="component" value="Unassembled WGS sequence"/>
</dbReference>
<gene>
    <name evidence="4" type="ORF">I0Q91_06420</name>
</gene>
<dbReference type="GO" id="GO:0032259">
    <property type="term" value="P:methylation"/>
    <property type="evidence" value="ECO:0007669"/>
    <property type="project" value="UniProtKB-KW"/>
</dbReference>
<accession>A0A931APT8</accession>
<name>A0A931APT8_9FIRM</name>
<evidence type="ECO:0000256" key="1">
    <source>
        <dbReference type="ARBA" id="ARBA00022603"/>
    </source>
</evidence>
<protein>
    <submittedName>
        <fullName evidence="4">Class I SAM-dependent methyltransferase</fullName>
    </submittedName>
</protein>
<evidence type="ECO:0000256" key="2">
    <source>
        <dbReference type="ARBA" id="ARBA00022679"/>
    </source>
</evidence>
<dbReference type="AlphaFoldDB" id="A0A931APT8"/>
<keyword evidence="2" id="KW-0808">Transferase</keyword>
<evidence type="ECO:0000259" key="3">
    <source>
        <dbReference type="Pfam" id="PF13649"/>
    </source>
</evidence>
<keyword evidence="1 4" id="KW-0489">Methyltransferase</keyword>
<sequence>MAFYQEFNRFYDEIFPVKDGKVEFLKDSFSELPDGASLLDIGCGTGGYTIKMRQEGFKPVGIDYELAMLARARDKTADADLSIEYKKLDMRDLDLFYSKPYFSGVYSLGNVLVHLSNEQEISTMIKKINRVMHRGGKLVVQIVNYDRVLDNEVDGLPTITNEEAGVEFIRHYDCKDDGRIDFKTELIVNKGTKDEQKYKNSVPLYPLKSRAFISLLAESGFAEIESFGDFRGGEFEPRESFPLIIRATKKEGI</sequence>
<comment type="caution">
    <text evidence="4">The sequence shown here is derived from an EMBL/GenBank/DDBJ whole genome shotgun (WGS) entry which is preliminary data.</text>
</comment>
<keyword evidence="5" id="KW-1185">Reference proteome</keyword>
<evidence type="ECO:0000313" key="5">
    <source>
        <dbReference type="Proteomes" id="UP000621436"/>
    </source>
</evidence>
<dbReference type="CDD" id="cd02440">
    <property type="entry name" value="AdoMet_MTases"/>
    <property type="match status" value="1"/>
</dbReference>
<dbReference type="Gene3D" id="2.20.25.110">
    <property type="entry name" value="S-adenosyl-L-methionine-dependent methyltransferases"/>
    <property type="match status" value="1"/>
</dbReference>
<dbReference type="SUPFAM" id="SSF53335">
    <property type="entry name" value="S-adenosyl-L-methionine-dependent methyltransferases"/>
    <property type="match status" value="1"/>
</dbReference>
<feature type="domain" description="Methyltransferase" evidence="3">
    <location>
        <begin position="39"/>
        <end position="136"/>
    </location>
</feature>
<evidence type="ECO:0000313" key="4">
    <source>
        <dbReference type="EMBL" id="MBF8436702.1"/>
    </source>
</evidence>
<reference evidence="4" key="1">
    <citation type="submission" date="2020-11" db="EMBL/GenBank/DDBJ databases">
        <title>Halonatronomonas betainensis gen. nov., sp. nov. a novel haloalkaliphilic representative of the family Halanaerobiacae capable of betaine degradation.</title>
        <authorList>
            <person name="Boltyanskaya Y."/>
            <person name="Kevbrin V."/>
            <person name="Detkova E."/>
            <person name="Grouzdev D.S."/>
            <person name="Koziaeva V."/>
            <person name="Zhilina T."/>
        </authorList>
    </citation>
    <scope>NUCLEOTIDE SEQUENCE</scope>
    <source>
        <strain evidence="4">Z-7014</strain>
    </source>
</reference>
<dbReference type="Pfam" id="PF13649">
    <property type="entry name" value="Methyltransf_25"/>
    <property type="match status" value="1"/>
</dbReference>
<dbReference type="RefSeq" id="WP_270453613.1">
    <property type="nucleotide sequence ID" value="NZ_JADPIE010000003.1"/>
</dbReference>
<dbReference type="InterPro" id="IPR029063">
    <property type="entry name" value="SAM-dependent_MTases_sf"/>
</dbReference>
<dbReference type="EMBL" id="JADPIE010000003">
    <property type="protein sequence ID" value="MBF8436702.1"/>
    <property type="molecule type" value="Genomic_DNA"/>
</dbReference>
<proteinExistence type="predicted"/>
<organism evidence="4 5">
    <name type="scientific">Halonatronomonas betaini</name>
    <dbReference type="NCBI Taxonomy" id="2778430"/>
    <lineage>
        <taxon>Bacteria</taxon>
        <taxon>Bacillati</taxon>
        <taxon>Bacillota</taxon>
        <taxon>Clostridia</taxon>
        <taxon>Halanaerobiales</taxon>
        <taxon>Halarsenatibacteraceae</taxon>
        <taxon>Halonatronomonas</taxon>
    </lineage>
</organism>
<dbReference type="Gene3D" id="3.40.50.150">
    <property type="entry name" value="Vaccinia Virus protein VP39"/>
    <property type="match status" value="1"/>
</dbReference>
<dbReference type="InterPro" id="IPR041698">
    <property type="entry name" value="Methyltransf_25"/>
</dbReference>
<dbReference type="GO" id="GO:0008168">
    <property type="term" value="F:methyltransferase activity"/>
    <property type="evidence" value="ECO:0007669"/>
    <property type="project" value="UniProtKB-KW"/>
</dbReference>
<dbReference type="PANTHER" id="PTHR43861:SF1">
    <property type="entry name" value="TRANS-ACONITATE 2-METHYLTRANSFERASE"/>
    <property type="match status" value="1"/>
</dbReference>